<organism evidence="2 3">
    <name type="scientific">Brachybacterium endophyticum</name>
    <dbReference type="NCBI Taxonomy" id="2182385"/>
    <lineage>
        <taxon>Bacteria</taxon>
        <taxon>Bacillati</taxon>
        <taxon>Actinomycetota</taxon>
        <taxon>Actinomycetes</taxon>
        <taxon>Micrococcales</taxon>
        <taxon>Dermabacteraceae</taxon>
        <taxon>Brachybacterium</taxon>
    </lineage>
</organism>
<sequence length="296" mass="31851">MIVDEPMHDRVRADRGPADRSRQDRTRTDRARPDRIRPADPRPGRRALLGAAACSAVALPAAAAAAAPAASAASAAPAAPTGSGRAGAQVSGAERRQRARRAVEALRLNFSQDAPSEMLSELYPRRDGDPDYSYCWPLSQARAAACELSYALPTPPRAVNAFVASLERAQEAYWYPAGGETDLPGYTAACDAEQGPHGDMYYDDNAWVGLQEVEEHLMTNGRRGDLGRARAVLELLRSGEDTDPDAPSPGGIFWTQAGEESGRNTVSTVPSAKLALRLHVLTGEDTMLRDAQRWMT</sequence>
<dbReference type="PANTHER" id="PTHR47791">
    <property type="entry name" value="MEIOTICALLY UP-REGULATED GENE 191 PROTEIN"/>
    <property type="match status" value="1"/>
</dbReference>
<dbReference type="AlphaFoldDB" id="A0A2U2RNW4"/>
<feature type="compositionally biased region" description="Low complexity" evidence="1">
    <location>
        <begin position="75"/>
        <end position="88"/>
    </location>
</feature>
<protein>
    <recommendedName>
        <fullName evidence="4">Glycosyl hydrolase</fullName>
    </recommendedName>
</protein>
<dbReference type="InterPro" id="IPR008928">
    <property type="entry name" value="6-hairpin_glycosidase_sf"/>
</dbReference>
<dbReference type="Pfam" id="PF03663">
    <property type="entry name" value="Glyco_hydro_76"/>
    <property type="match status" value="1"/>
</dbReference>
<gene>
    <name evidence="2" type="ORF">DEO23_02700</name>
</gene>
<accession>A0A2U2RNW4</accession>
<name>A0A2U2RNW4_9MICO</name>
<dbReference type="InterPro" id="IPR005198">
    <property type="entry name" value="Glyco_hydro_76"/>
</dbReference>
<feature type="region of interest" description="Disordered" evidence="1">
    <location>
        <begin position="239"/>
        <end position="265"/>
    </location>
</feature>
<evidence type="ECO:0000256" key="1">
    <source>
        <dbReference type="SAM" id="MobiDB-lite"/>
    </source>
</evidence>
<feature type="region of interest" description="Disordered" evidence="1">
    <location>
        <begin position="75"/>
        <end position="98"/>
    </location>
</feature>
<dbReference type="Gene3D" id="1.50.10.20">
    <property type="match status" value="1"/>
</dbReference>
<dbReference type="InterPro" id="IPR053169">
    <property type="entry name" value="MUG_Protein"/>
</dbReference>
<proteinExistence type="predicted"/>
<feature type="region of interest" description="Disordered" evidence="1">
    <location>
        <begin position="1"/>
        <end position="45"/>
    </location>
</feature>
<evidence type="ECO:0000313" key="2">
    <source>
        <dbReference type="EMBL" id="PWH07557.1"/>
    </source>
</evidence>
<dbReference type="PROSITE" id="PS51318">
    <property type="entry name" value="TAT"/>
    <property type="match status" value="1"/>
</dbReference>
<keyword evidence="3" id="KW-1185">Reference proteome</keyword>
<dbReference type="SUPFAM" id="SSF48208">
    <property type="entry name" value="Six-hairpin glycosidases"/>
    <property type="match status" value="1"/>
</dbReference>
<comment type="caution">
    <text evidence="2">The sequence shown here is derived from an EMBL/GenBank/DDBJ whole genome shotgun (WGS) entry which is preliminary data.</text>
</comment>
<feature type="compositionally biased region" description="Basic and acidic residues" evidence="1">
    <location>
        <begin position="1"/>
        <end position="43"/>
    </location>
</feature>
<dbReference type="GO" id="GO:0005975">
    <property type="term" value="P:carbohydrate metabolic process"/>
    <property type="evidence" value="ECO:0007669"/>
    <property type="project" value="InterPro"/>
</dbReference>
<evidence type="ECO:0000313" key="3">
    <source>
        <dbReference type="Proteomes" id="UP000245590"/>
    </source>
</evidence>
<dbReference type="EMBL" id="QFKX01000001">
    <property type="protein sequence ID" value="PWH07557.1"/>
    <property type="molecule type" value="Genomic_DNA"/>
</dbReference>
<evidence type="ECO:0008006" key="4">
    <source>
        <dbReference type="Google" id="ProtNLM"/>
    </source>
</evidence>
<reference evidence="2 3" key="1">
    <citation type="submission" date="2018-05" db="EMBL/GenBank/DDBJ databases">
        <title>Brachybacterium sp. M1HQ-2T, whole genome shotgun sequence.</title>
        <authorList>
            <person name="Tuo L."/>
        </authorList>
    </citation>
    <scope>NUCLEOTIDE SEQUENCE [LARGE SCALE GENOMIC DNA]</scope>
    <source>
        <strain evidence="2 3">M1HQ-2</strain>
    </source>
</reference>
<dbReference type="PANTHER" id="PTHR47791:SF4">
    <property type="entry name" value="(PUTATIVE SECRETED PROTEIN)-RELATED"/>
    <property type="match status" value="1"/>
</dbReference>
<dbReference type="Proteomes" id="UP000245590">
    <property type="component" value="Unassembled WGS sequence"/>
</dbReference>
<dbReference type="InterPro" id="IPR006311">
    <property type="entry name" value="TAT_signal"/>
</dbReference>